<dbReference type="EMBL" id="JBIHSN010000002">
    <property type="protein sequence ID" value="MFH0265162.1"/>
    <property type="molecule type" value="Genomic_DNA"/>
</dbReference>
<dbReference type="PROSITE" id="PS50931">
    <property type="entry name" value="HTH_LYSR"/>
    <property type="match status" value="1"/>
</dbReference>
<dbReference type="SUPFAM" id="SSF46785">
    <property type="entry name" value="Winged helix' DNA-binding domain"/>
    <property type="match status" value="1"/>
</dbReference>
<evidence type="ECO:0000313" key="7">
    <source>
        <dbReference type="Proteomes" id="UP001607151"/>
    </source>
</evidence>
<dbReference type="Proteomes" id="UP001607151">
    <property type="component" value="Unassembled WGS sequence"/>
</dbReference>
<dbReference type="InterPro" id="IPR036388">
    <property type="entry name" value="WH-like_DNA-bd_sf"/>
</dbReference>
<dbReference type="Gene3D" id="3.40.190.290">
    <property type="match status" value="1"/>
</dbReference>
<evidence type="ECO:0000256" key="1">
    <source>
        <dbReference type="ARBA" id="ARBA00009437"/>
    </source>
</evidence>
<evidence type="ECO:0000313" key="6">
    <source>
        <dbReference type="EMBL" id="MFH0265162.1"/>
    </source>
</evidence>
<dbReference type="PANTHER" id="PTHR30126">
    <property type="entry name" value="HTH-TYPE TRANSCRIPTIONAL REGULATOR"/>
    <property type="match status" value="1"/>
</dbReference>
<dbReference type="InterPro" id="IPR005119">
    <property type="entry name" value="LysR_subst-bd"/>
</dbReference>
<sequence length="301" mass="33450">MGNLNNSITLEALQVLDAIARRGSFAAAAQELNRAPSSLSYQVQKLEQDLDLVIFDRSGHKAVFTDAGQLLLDRGRFILSAANDLVEDANILAHGWELEVSIAYDLLPVDFFFPLVKELESHSKTRIKLQEEILAGSWEALAYGRTDLLICAKIEHTPIDFKIEPLGNINMAWVAEPSHIVHKRTSEFNQSTRNKYRAIAVADSARTSPVLSKNLEDDQPRLTVSNFPAKIDALCAGLGIGTLPMHIAEPLIKQGKLKIIEGSDKQSVEIVIAWRRNKMGKAKSWCIQYLKKHWKVSGLGS</sequence>
<dbReference type="Gene3D" id="1.10.10.10">
    <property type="entry name" value="Winged helix-like DNA-binding domain superfamily/Winged helix DNA-binding domain"/>
    <property type="match status" value="1"/>
</dbReference>
<proteinExistence type="inferred from homology"/>
<dbReference type="InterPro" id="IPR000847">
    <property type="entry name" value="LysR_HTH_N"/>
</dbReference>
<evidence type="ECO:0000256" key="3">
    <source>
        <dbReference type="ARBA" id="ARBA00023125"/>
    </source>
</evidence>
<dbReference type="InterPro" id="IPR036390">
    <property type="entry name" value="WH_DNA-bd_sf"/>
</dbReference>
<organism evidence="6 7">
    <name type="scientific">Vibrio rumoiensis</name>
    <dbReference type="NCBI Taxonomy" id="76258"/>
    <lineage>
        <taxon>Bacteria</taxon>
        <taxon>Pseudomonadati</taxon>
        <taxon>Pseudomonadota</taxon>
        <taxon>Gammaproteobacteria</taxon>
        <taxon>Vibrionales</taxon>
        <taxon>Vibrionaceae</taxon>
        <taxon>Vibrio</taxon>
    </lineage>
</organism>
<protein>
    <submittedName>
        <fullName evidence="6">LysR family transcriptional regulator</fullName>
    </submittedName>
</protein>
<dbReference type="Pfam" id="PF03466">
    <property type="entry name" value="LysR_substrate"/>
    <property type="match status" value="1"/>
</dbReference>
<keyword evidence="7" id="KW-1185">Reference proteome</keyword>
<dbReference type="RefSeq" id="WP_089138217.1">
    <property type="nucleotide sequence ID" value="NZ_AP018685.1"/>
</dbReference>
<dbReference type="SUPFAM" id="SSF53850">
    <property type="entry name" value="Periplasmic binding protein-like II"/>
    <property type="match status" value="1"/>
</dbReference>
<evidence type="ECO:0000256" key="4">
    <source>
        <dbReference type="ARBA" id="ARBA00023163"/>
    </source>
</evidence>
<accession>A0ABW7IUL6</accession>
<reference evidence="6 7" key="1">
    <citation type="submission" date="2024-10" db="EMBL/GenBank/DDBJ databases">
        <authorList>
            <person name="Yibar A."/>
            <person name="Saticioglu I.B."/>
            <person name="Duman M."/>
            <person name="Ajmi N."/>
            <person name="Gurler F."/>
            <person name="Ay H."/>
            <person name="Onuk E."/>
            <person name="Guler S."/>
            <person name="Romalde J.L."/>
        </authorList>
    </citation>
    <scope>NUCLEOTIDE SEQUENCE [LARGE SCALE GENOMIC DNA]</scope>
    <source>
        <strain evidence="6 7">14-MA-B</strain>
    </source>
</reference>
<keyword evidence="2" id="KW-0805">Transcription regulation</keyword>
<dbReference type="PANTHER" id="PTHR30126:SF22">
    <property type="entry name" value="HTH-TYPE TRANSCRIPTIONAL REGULATOR YHAJ-RELATED"/>
    <property type="match status" value="1"/>
</dbReference>
<dbReference type="Pfam" id="PF00126">
    <property type="entry name" value="HTH_1"/>
    <property type="match status" value="1"/>
</dbReference>
<evidence type="ECO:0000259" key="5">
    <source>
        <dbReference type="PROSITE" id="PS50931"/>
    </source>
</evidence>
<keyword evidence="4" id="KW-0804">Transcription</keyword>
<keyword evidence="3" id="KW-0238">DNA-binding</keyword>
<gene>
    <name evidence="6" type="ORF">ACGRQ9_06575</name>
</gene>
<comment type="caution">
    <text evidence="6">The sequence shown here is derived from an EMBL/GenBank/DDBJ whole genome shotgun (WGS) entry which is preliminary data.</text>
</comment>
<feature type="domain" description="HTH lysR-type" evidence="5">
    <location>
        <begin position="8"/>
        <end position="65"/>
    </location>
</feature>
<evidence type="ECO:0000256" key="2">
    <source>
        <dbReference type="ARBA" id="ARBA00023015"/>
    </source>
</evidence>
<comment type="similarity">
    <text evidence="1">Belongs to the LysR transcriptional regulatory family.</text>
</comment>
<name>A0ABW7IUL6_9VIBR</name>